<evidence type="ECO:0000313" key="2">
    <source>
        <dbReference type="EMBL" id="MFC6281811.1"/>
    </source>
</evidence>
<evidence type="ECO:0000313" key="3">
    <source>
        <dbReference type="Proteomes" id="UP001596270"/>
    </source>
</evidence>
<comment type="caution">
    <text evidence="2">The sequence shown here is derived from an EMBL/GenBank/DDBJ whole genome shotgun (WGS) entry which is preliminary data.</text>
</comment>
<proteinExistence type="predicted"/>
<keyword evidence="3" id="KW-1185">Reference proteome</keyword>
<dbReference type="Proteomes" id="UP001596270">
    <property type="component" value="Unassembled WGS sequence"/>
</dbReference>
<sequence length="110" mass="12248">MSSSPEKDEEAVPQSRPENTGLVARFRQRLFPARAAEAVSTELAPQSKRGLSLRAGISELLLITRLKARSQGSQAAEMLERAANIVFVTCKNWFSARDEKTKTPEHRKPL</sequence>
<accession>A0ABW1TZC7</accession>
<protein>
    <recommendedName>
        <fullName evidence="4">Homeobox domain-containing protein</fullName>
    </recommendedName>
</protein>
<evidence type="ECO:0008006" key="4">
    <source>
        <dbReference type="Google" id="ProtNLM"/>
    </source>
</evidence>
<dbReference type="RefSeq" id="WP_371438584.1">
    <property type="nucleotide sequence ID" value="NZ_JBHSRS010000018.1"/>
</dbReference>
<name>A0ABW1TZC7_9BURK</name>
<evidence type="ECO:0000256" key="1">
    <source>
        <dbReference type="SAM" id="MobiDB-lite"/>
    </source>
</evidence>
<organism evidence="2 3">
    <name type="scientific">Polaromonas aquatica</name>
    <dbReference type="NCBI Taxonomy" id="332657"/>
    <lineage>
        <taxon>Bacteria</taxon>
        <taxon>Pseudomonadati</taxon>
        <taxon>Pseudomonadota</taxon>
        <taxon>Betaproteobacteria</taxon>
        <taxon>Burkholderiales</taxon>
        <taxon>Comamonadaceae</taxon>
        <taxon>Polaromonas</taxon>
    </lineage>
</organism>
<feature type="region of interest" description="Disordered" evidence="1">
    <location>
        <begin position="1"/>
        <end position="23"/>
    </location>
</feature>
<reference evidence="3" key="1">
    <citation type="journal article" date="2019" name="Int. J. Syst. Evol. Microbiol.">
        <title>The Global Catalogue of Microorganisms (GCM) 10K type strain sequencing project: providing services to taxonomists for standard genome sequencing and annotation.</title>
        <authorList>
            <consortium name="The Broad Institute Genomics Platform"/>
            <consortium name="The Broad Institute Genome Sequencing Center for Infectious Disease"/>
            <person name="Wu L."/>
            <person name="Ma J."/>
        </authorList>
    </citation>
    <scope>NUCLEOTIDE SEQUENCE [LARGE SCALE GENOMIC DNA]</scope>
    <source>
        <strain evidence="3">CCUG 39402</strain>
    </source>
</reference>
<dbReference type="EMBL" id="JBHSRS010000018">
    <property type="protein sequence ID" value="MFC6281811.1"/>
    <property type="molecule type" value="Genomic_DNA"/>
</dbReference>
<gene>
    <name evidence="2" type="ORF">ACFQND_11260</name>
</gene>